<proteinExistence type="predicted"/>
<feature type="domain" description="Spatacsin C-terminal" evidence="2">
    <location>
        <begin position="2801"/>
        <end position="3093"/>
    </location>
</feature>
<protein>
    <recommendedName>
        <fullName evidence="2">Spatacsin C-terminal domain-containing protein</fullName>
    </recommendedName>
</protein>
<gene>
    <name evidence="3" type="ORF">AARE701A_LOCUS17342</name>
</gene>
<feature type="region of interest" description="Disordered" evidence="1">
    <location>
        <begin position="67"/>
        <end position="94"/>
    </location>
</feature>
<dbReference type="PANTHER" id="PTHR13650">
    <property type="entry name" value="SPATACSIN"/>
    <property type="match status" value="1"/>
</dbReference>
<keyword evidence="4" id="KW-1185">Reference proteome</keyword>
<organism evidence="3 4">
    <name type="scientific">Arabidopsis arenosa</name>
    <name type="common">Sand rock-cress</name>
    <name type="synonym">Cardaminopsis arenosa</name>
    <dbReference type="NCBI Taxonomy" id="38785"/>
    <lineage>
        <taxon>Eukaryota</taxon>
        <taxon>Viridiplantae</taxon>
        <taxon>Streptophyta</taxon>
        <taxon>Embryophyta</taxon>
        <taxon>Tracheophyta</taxon>
        <taxon>Spermatophyta</taxon>
        <taxon>Magnoliopsida</taxon>
        <taxon>eudicotyledons</taxon>
        <taxon>Gunneridae</taxon>
        <taxon>Pentapetalae</taxon>
        <taxon>rosids</taxon>
        <taxon>malvids</taxon>
        <taxon>Brassicales</taxon>
        <taxon>Brassicaceae</taxon>
        <taxon>Camelineae</taxon>
        <taxon>Arabidopsis</taxon>
    </lineage>
</organism>
<dbReference type="Pfam" id="PF14649">
    <property type="entry name" value="Spatacsin_C"/>
    <property type="match status" value="1"/>
</dbReference>
<dbReference type="EMBL" id="LR999457">
    <property type="protein sequence ID" value="CAE6151866.1"/>
    <property type="molecule type" value="Genomic_DNA"/>
</dbReference>
<evidence type="ECO:0000256" key="1">
    <source>
        <dbReference type="SAM" id="MobiDB-lite"/>
    </source>
</evidence>
<evidence type="ECO:0000259" key="2">
    <source>
        <dbReference type="Pfam" id="PF14649"/>
    </source>
</evidence>
<feature type="compositionally biased region" description="Basic and acidic residues" evidence="1">
    <location>
        <begin position="2501"/>
        <end position="2510"/>
    </location>
</feature>
<sequence length="3184" mass="355212">MERLVNEGPTLLQLHKWEPSQLQLKLSEFREAFISPSRQLLLLLSYHSEALLLPLVAGRSIGSEVSVSCHSEEPNSPTFSGGSDPPSGSGVGSGEPGFVDNFSSSCNSFPFIFDAKSVAWGSCGDTYNRHKDPLFRELLFVSGNHGVTVHAFCCTKDSSDRAKDKPNGELRLGEWVEWGPSRLNQKSEHERVSSFDGAKQWMQSFLIDLETTEIEGIRQSRFPEKSAFPASAEVVSFSILNTDLPFSNLLFQDNSILQKDNMPEDGNVNDNTFLVASDPTALDEKSRADMPINNASVSSLYRCIKVFSSDSHSLIGFVMELSDCASTPTSNENERSKGKRIVFVAKLFSWGIEWASLVKFGESSIGPTNEWADFRLSDKFVICLSVSGLIFLYDVNSGDFISHGDILQTCSRGLYSSSDMQEATAEVDQRSNFQNRVPSMSKTCIVGSADRRRKFRKLIVASHTPLIAAVDENGLVYVLCVDDFVSKEYHMSVEPIPDLRHLGLGSLVGWKIGGMDVGQKKVHHPSSSGSRGEDAFSRCDPSFSASEISISDPCLERKHNNFDRRAGYSGSWLSGFSAQPKTNLLRLENFRRDSHVTRKMFLSTEKLGLNDKICFSPLGFTHFSRKYTNKDDRSCKIFHYSLQTHMTTRDDSYLNYDVSNDSVQGAEESFIGESVGCSFQGFLYLVTCSGLSVFLPSISITSNYPTVEAIEYLQPLQTTVMGYQERDNLRAGESRFPWQVEVIDRVILFEGPEVADHVCLENGWDLKIARLRRLQMALDYLKYDDINESLKMLGNVKLAEEGMLRVLFSAVYLLSRTNRNDNQISAVSRLLGLATRFATEMIRIYGLLEYQKDGYMLDSKPRTQILSLPPVSLHIDVMENSRRLSEMGYLLEITRNFQSRITRKFKKLGKGKNEKSLNLVDPNSLQDDSQLEIVPDPASAESRQLDTSLFDTNGELALTPMGMMTAKAGQIIDERSYASGLVPQGVVEEKKVLPLENPKEMMARWKANNLDLKTVVKDALLSGRLPLAVLQLHLQHSKDVVEDGEHHDTFTEVRDIGRAIAYDLFLKGEPGVAIATLQRLGEDVEACLNQLVFGTVRRSIRYQIADEMRKLGFLRPYEDNVLERISLIERLYPSSHFWETYLARRKELLKASLPFDSSEISLHLVGSSLFQHLKLDCGEVDGVVLGSWTKINESASEHAPDETDAVAGYWAAAAVWSNAWDQRTFDHIVLDQPLVMGVHVPWDSQLEYYMCHNDWDEVLKLLDLIPEDVLYDGSLQIALDGPKQSSGVNYSVSSRSEYICSIEEVDAVLMDVPYIKIFRLPADIRCSLWLTTLMEQELARKLIFLKEYWENALDVVYLLARAGVILSNCEVSSKEETCRPSLDLCLSIKKGGANVDTLSAVHKLFIHYCTQYNLPNLLDLYLDHHELVLDNDSLSALQEAVGDSHWAKWLLLSRIKGREYDASFSNARSIMSRSGAPNGEPSVPETDEIVCTVDDIAEGAGEMAALATMMCAPVPIQKSLSTGSVNRHTNSSAQCTLENLRSFLQRFPTLWSKLVSACLGEDISGNLLRTKTKNVLSEYLNWRDGVFFSTARDTSLLQMLPCWFPKAVRRLVQLYIQGPLGWLSFSGYPTGEYLLHRGVEFFINVDDPTEISAISWEAIIQKHIEEELHHTKTEGTELGLEHFLHRGRPLSAFNAFLEQRVEKLKLEDQSGSSTHGQRNMQSDVPMLLAPLTQSDESLLSSVIPLAITHFGDSVLVASCAFLLELCGLSASMLRIDVASLRRISSFYKSNDNADMAQQKSLKGSMFHWVSSEDDLMGSLARALANEYAYSDISSVSKQKQNPNSISGTQPGLPLMLVLHHLEQASLPEIGVDRKTSGYWLLTGDGDGSELRSQQTSASLHWSLVTLFCQMHKIPLSTKYLAMLARDNDWVGFLSEAQLGGYPFDTVLNVASKEFGDQRLKAHILTVLRYANSKKKATILYSDDPSRGFSCSSSEDGAYVSAELFRVLAYSEKLKNPGGYLLSKAKELSWSILALIASCFPDVAPLSCLTIWLEITAARETSFIKVNDITTKIAENIGAAVVSTNSLPTDARGVQFHYNRRNPKRRRLTAHTSVDLLASADSVNTSAGKTFCSLRTEAAEDEKVEDSSVTNDSSDEHASLSKMVAVLCEQRLFLPLLKAFDLFLPSCSLLPFFRALQAFSQMRLSEASAHLGSFWARVKEESMHFQSNIAKDVNFGASWISRTAVKAADAVLSTCPSPYEKRCLLQLLAATDFGDGGSAATYYRRLYWKVNLAEPSLRDNDLDLGNESLDDGSLLTALEKNRQWEQARNWAKQLETIGATWTSSVHHVTEMQAESMVAEWKEFLWDVPEERIALWGHCQTLFIRYSFPALQAGLFFLRHAEVVEKDLPSREIYELLLLSLQWLSGLTTLSHPVYPLHLLREIETRVWLLAVEAESHVKNVGAFSSSSIGKDMVNGNSSNLIDRTASIITKMDSHISSATKNRIGEKHDSRAAGHGHQRNQDTSTSIFGASTKPKRRAKGNVPQIRHFVDSSDRNTDFEDSSSLLNIKSEFQLQEENTGLEISLSKWEESIEPAELERAVLSLLEFGQVTAAKQLQLKLAPGNLPSELIILEAVMKLAMLSTPCSQVPLSMLDDEVRSVIQSQSLRIDQPMIEPLQVLENLSNILNEGSGRGLARKIIAVIKAANILGLTFTEAYQKQPIELLRLLSLKAQDSFEEACLLVQTHSMPAASIAQILAESFLKGLLAAHRGGYIDSQKEEGPAPLLWRFSDFLKWAELCPSEQEMGHALMRLVITGQEIPHACEVELLILSHHFYKSSTCLDGVDVLVALAATRVEAYVAEGDFSCLARLITGVGNFHALNFILNILIENGQLDLLLQKFSAAAADANTGTAQAVRSFRMAVLTSLNLFNPNDHDAFAMVYKHFDMKHETATLLEARADQAAQQWFLRYDKDQNEDLLNSMRYYIEAAEVHTSIDAGNKARKACGQASLVSLQIRMPDSKWLCLSETNARRALVDQSRFQEALIVAEAYGLNQPSEWALVLWNLMLKPELAEDFVAEFVAVLPLQASMLLELARFYRAEMAARGDQSQFSVWLTGGGLPAEWAKYMWRSFRCLLKRTRDLRLRLQLATTATGFADMVDGCMNALDKVPENAGPLVLKKGHGGGYLPLM</sequence>
<name>A0A8S2AP43_ARAAE</name>
<evidence type="ECO:0000313" key="3">
    <source>
        <dbReference type="EMBL" id="CAE6151866.1"/>
    </source>
</evidence>
<dbReference type="InterPro" id="IPR028103">
    <property type="entry name" value="Spatacsin"/>
</dbReference>
<accession>A0A8S2AP43</accession>
<dbReference type="GO" id="GO:0005737">
    <property type="term" value="C:cytoplasm"/>
    <property type="evidence" value="ECO:0007669"/>
    <property type="project" value="TreeGrafter"/>
</dbReference>
<feature type="region of interest" description="Disordered" evidence="1">
    <location>
        <begin position="2497"/>
        <end position="2539"/>
    </location>
</feature>
<dbReference type="Proteomes" id="UP000682877">
    <property type="component" value="Chromosome 7"/>
</dbReference>
<reference evidence="3" key="1">
    <citation type="submission" date="2021-01" db="EMBL/GenBank/DDBJ databases">
        <authorList>
            <person name="Bezrukov I."/>
        </authorList>
    </citation>
    <scope>NUCLEOTIDE SEQUENCE</scope>
</reference>
<dbReference type="PANTHER" id="PTHR13650:SF0">
    <property type="entry name" value="SPATACSIN"/>
    <property type="match status" value="1"/>
</dbReference>
<evidence type="ECO:0000313" key="4">
    <source>
        <dbReference type="Proteomes" id="UP000682877"/>
    </source>
</evidence>
<feature type="compositionally biased region" description="Low complexity" evidence="1">
    <location>
        <begin position="76"/>
        <end position="88"/>
    </location>
</feature>
<dbReference type="InterPro" id="IPR028107">
    <property type="entry name" value="Spatacsin_C_dom"/>
</dbReference>